<accession>A0ACB9PVP8</accession>
<dbReference type="Proteomes" id="UP000828941">
    <property type="component" value="Chromosome 3"/>
</dbReference>
<protein>
    <submittedName>
        <fullName evidence="1">Uncharacterized protein</fullName>
    </submittedName>
</protein>
<proteinExistence type="predicted"/>
<reference evidence="1 2" key="1">
    <citation type="journal article" date="2022" name="DNA Res.">
        <title>Chromosomal-level genome assembly of the orchid tree Bauhinia variegata (Leguminosae; Cercidoideae) supports the allotetraploid origin hypothesis of Bauhinia.</title>
        <authorList>
            <person name="Zhong Y."/>
            <person name="Chen Y."/>
            <person name="Zheng D."/>
            <person name="Pang J."/>
            <person name="Liu Y."/>
            <person name="Luo S."/>
            <person name="Meng S."/>
            <person name="Qian L."/>
            <person name="Wei D."/>
            <person name="Dai S."/>
            <person name="Zhou R."/>
        </authorList>
    </citation>
    <scope>NUCLEOTIDE SEQUENCE [LARGE SCALE GENOMIC DNA]</scope>
    <source>
        <strain evidence="1">BV-YZ2020</strain>
    </source>
</reference>
<name>A0ACB9PVP8_BAUVA</name>
<dbReference type="EMBL" id="CM039428">
    <property type="protein sequence ID" value="KAI4352840.1"/>
    <property type="molecule type" value="Genomic_DNA"/>
</dbReference>
<gene>
    <name evidence="1" type="ORF">L6164_007054</name>
</gene>
<keyword evidence="2" id="KW-1185">Reference proteome</keyword>
<organism evidence="1 2">
    <name type="scientific">Bauhinia variegata</name>
    <name type="common">Purple orchid tree</name>
    <name type="synonym">Phanera variegata</name>
    <dbReference type="NCBI Taxonomy" id="167791"/>
    <lineage>
        <taxon>Eukaryota</taxon>
        <taxon>Viridiplantae</taxon>
        <taxon>Streptophyta</taxon>
        <taxon>Embryophyta</taxon>
        <taxon>Tracheophyta</taxon>
        <taxon>Spermatophyta</taxon>
        <taxon>Magnoliopsida</taxon>
        <taxon>eudicotyledons</taxon>
        <taxon>Gunneridae</taxon>
        <taxon>Pentapetalae</taxon>
        <taxon>rosids</taxon>
        <taxon>fabids</taxon>
        <taxon>Fabales</taxon>
        <taxon>Fabaceae</taxon>
        <taxon>Cercidoideae</taxon>
        <taxon>Cercideae</taxon>
        <taxon>Bauhiniinae</taxon>
        <taxon>Bauhinia</taxon>
    </lineage>
</organism>
<sequence length="677" mass="75807">MAHRIDVELEQSIPQFHGPNKLASISADLYKDIREGDKDNFASKLEELCRQQKEVIDHVSCAGDTLLHMAAKFGKVDIVQHIADGFPRLITKANVKGDTPLHVAARSGDSSLVKVILEAYEKHSPNSMEELCKGTNDFGNTPLHEAVVKNNFAAAKMLYNVNQLAAHYLNKEDKSPFYLAVERGNGKIIDLLLQAPIQNHDEIQKGKSPLLAAILRIKQGEKKKRIVCGPMVEGWLRHPARLPSMPRTQRYTKDDLDLLDRILKARPELKHIKDETGGTPLHCAALLGHHEGVRKLLEEYPASALEWNTKGYLPIHLASKKGHVSVVKEILKRVTWLDPADLLNQKGQNILHMAAKNGKHEVVKYILREKKLEQLLNEKDKKGNTPLHSASKYLHPKVLLLLTRDKRVDVNLVNNLGMTARDAVLQQIEVPLTFRELLSSEILFYGGTQLSEKGKRFGREGQSKRPQVHWIKDQSSTLMLVTILVATVTFAAGFTVPGGFIDSGPDMKKIGIAALIDRLMFKVFIICDVVAMYSSTFAAFILLWAQLGDFHMAISATHFALLLVAVALVTMSTSFMAAVHLIVRNVCWLAYTVIIMGIIFLSMFLIVFALLMFPIGAPIPLLGYIARVIFRMMIPFSGSYSKVKRRKVHGNRVKPAQTQTEDQLLPSETFKYLLETN</sequence>
<evidence type="ECO:0000313" key="2">
    <source>
        <dbReference type="Proteomes" id="UP000828941"/>
    </source>
</evidence>
<comment type="caution">
    <text evidence="1">The sequence shown here is derived from an EMBL/GenBank/DDBJ whole genome shotgun (WGS) entry which is preliminary data.</text>
</comment>
<evidence type="ECO:0000313" key="1">
    <source>
        <dbReference type="EMBL" id="KAI4352840.1"/>
    </source>
</evidence>